<name>A0AAE3WDN9_9RHOB</name>
<dbReference type="GO" id="GO:0046872">
    <property type="term" value="F:metal ion binding"/>
    <property type="evidence" value="ECO:0007669"/>
    <property type="project" value="UniProtKB-KW"/>
</dbReference>
<feature type="transmembrane region" description="Helical" evidence="6">
    <location>
        <begin position="54"/>
        <end position="73"/>
    </location>
</feature>
<evidence type="ECO:0000256" key="4">
    <source>
        <dbReference type="ARBA" id="ARBA00023136"/>
    </source>
</evidence>
<evidence type="ECO:0000256" key="1">
    <source>
        <dbReference type="ARBA" id="ARBA00004141"/>
    </source>
</evidence>
<evidence type="ECO:0000256" key="3">
    <source>
        <dbReference type="ARBA" id="ARBA00022989"/>
    </source>
</evidence>
<evidence type="ECO:0000256" key="6">
    <source>
        <dbReference type="SAM" id="Phobius"/>
    </source>
</evidence>
<feature type="transmembrane region" description="Helical" evidence="6">
    <location>
        <begin position="166"/>
        <end position="185"/>
    </location>
</feature>
<evidence type="ECO:0000313" key="7">
    <source>
        <dbReference type="EMBL" id="MDQ2089807.1"/>
    </source>
</evidence>
<dbReference type="AlphaFoldDB" id="A0AAE3WDN9"/>
<gene>
    <name evidence="7" type="ORF">NO357_07850</name>
</gene>
<feature type="transmembrane region" description="Helical" evidence="6">
    <location>
        <begin position="85"/>
        <end position="105"/>
    </location>
</feature>
<dbReference type="PANTHER" id="PTHR20855">
    <property type="entry name" value="ADIPOR/PROGESTIN RECEPTOR-RELATED"/>
    <property type="match status" value="1"/>
</dbReference>
<dbReference type="EMBL" id="JANHAX010000002">
    <property type="protein sequence ID" value="MDQ2089807.1"/>
    <property type="molecule type" value="Genomic_DNA"/>
</dbReference>
<feature type="transmembrane region" description="Helical" evidence="6">
    <location>
        <begin position="20"/>
        <end position="42"/>
    </location>
</feature>
<evidence type="ECO:0000256" key="5">
    <source>
        <dbReference type="PIRSR" id="PIRSR604254-1"/>
    </source>
</evidence>
<evidence type="ECO:0000256" key="2">
    <source>
        <dbReference type="ARBA" id="ARBA00022692"/>
    </source>
</evidence>
<feature type="transmembrane region" description="Helical" evidence="6">
    <location>
        <begin position="197"/>
        <end position="214"/>
    </location>
</feature>
<organism evidence="7 8">
    <name type="scientific">Marimonas arenosa</name>
    <dbReference type="NCBI Taxonomy" id="1795305"/>
    <lineage>
        <taxon>Bacteria</taxon>
        <taxon>Pseudomonadati</taxon>
        <taxon>Pseudomonadota</taxon>
        <taxon>Alphaproteobacteria</taxon>
        <taxon>Rhodobacterales</taxon>
        <taxon>Paracoccaceae</taxon>
        <taxon>Marimonas</taxon>
    </lineage>
</organism>
<dbReference type="RefSeq" id="WP_306735077.1">
    <property type="nucleotide sequence ID" value="NZ_JANHAX010000002.1"/>
</dbReference>
<reference evidence="7" key="2">
    <citation type="submission" date="2023-02" db="EMBL/GenBank/DDBJ databases">
        <title>'Rhodoalgimonas zhirmunskyi' gen. nov., isolated from a red alga.</title>
        <authorList>
            <person name="Nedashkovskaya O.I."/>
            <person name="Otstavnykh N.Y."/>
            <person name="Bystritskaya E.P."/>
            <person name="Balabanova L.A."/>
            <person name="Isaeva M.P."/>
        </authorList>
    </citation>
    <scope>NUCLEOTIDE SEQUENCE</scope>
    <source>
        <strain evidence="7">KCTC 52189</strain>
    </source>
</reference>
<evidence type="ECO:0000313" key="8">
    <source>
        <dbReference type="Proteomes" id="UP001226762"/>
    </source>
</evidence>
<keyword evidence="2 6" id="KW-0812">Transmembrane</keyword>
<sequence>MTQNEPAYPSYARSERVADATLHVLGIAGALTGTIWMILWAWDRVHGGQTLALTLYGLTLTAGFLASGIYHFTPWERLRPTFRRLDHAAIYLKIAGTYTPLVVMVGSLSSYLVLVTVWVLAGVGMVTKLFFWKNPNSNGIALYLIMGWLSVLLAGSLFAILPVGALVLIAAGGVLYTVGVAFHVWENLKFSNAIWHGLVLTASVCFFIAIAMGVEASAG</sequence>
<feature type="binding site" evidence="5">
    <location>
        <position position="71"/>
    </location>
    <ligand>
        <name>Zn(2+)</name>
        <dbReference type="ChEBI" id="CHEBI:29105"/>
    </ligand>
</feature>
<dbReference type="Proteomes" id="UP001226762">
    <property type="component" value="Unassembled WGS sequence"/>
</dbReference>
<keyword evidence="5" id="KW-0862">Zinc</keyword>
<protein>
    <submittedName>
        <fullName evidence="7">Hemolysin III family protein</fullName>
    </submittedName>
</protein>
<proteinExistence type="predicted"/>
<keyword evidence="4 6" id="KW-0472">Membrane</keyword>
<accession>A0AAE3WDN9</accession>
<feature type="transmembrane region" description="Helical" evidence="6">
    <location>
        <begin position="140"/>
        <end position="160"/>
    </location>
</feature>
<dbReference type="PANTHER" id="PTHR20855:SF3">
    <property type="entry name" value="LD03007P"/>
    <property type="match status" value="1"/>
</dbReference>
<dbReference type="GO" id="GO:0016020">
    <property type="term" value="C:membrane"/>
    <property type="evidence" value="ECO:0007669"/>
    <property type="project" value="UniProtKB-SubCell"/>
</dbReference>
<feature type="transmembrane region" description="Helical" evidence="6">
    <location>
        <begin position="111"/>
        <end position="131"/>
    </location>
</feature>
<comment type="subcellular location">
    <subcellularLocation>
        <location evidence="1">Membrane</location>
        <topology evidence="1">Multi-pass membrane protein</topology>
    </subcellularLocation>
</comment>
<comment type="caution">
    <text evidence="7">The sequence shown here is derived from an EMBL/GenBank/DDBJ whole genome shotgun (WGS) entry which is preliminary data.</text>
</comment>
<keyword evidence="5" id="KW-0479">Metal-binding</keyword>
<keyword evidence="3 6" id="KW-1133">Transmembrane helix</keyword>
<reference evidence="7" key="1">
    <citation type="submission" date="2022-07" db="EMBL/GenBank/DDBJ databases">
        <authorList>
            <person name="Otstavnykh N."/>
            <person name="Isaeva M."/>
            <person name="Bystritskaya E."/>
        </authorList>
    </citation>
    <scope>NUCLEOTIDE SEQUENCE</scope>
    <source>
        <strain evidence="7">KCTC 52189</strain>
    </source>
</reference>
<dbReference type="InterPro" id="IPR004254">
    <property type="entry name" value="AdipoR/HlyIII-related"/>
</dbReference>
<dbReference type="Pfam" id="PF03006">
    <property type="entry name" value="HlyIII"/>
    <property type="match status" value="1"/>
</dbReference>
<keyword evidence="8" id="KW-1185">Reference proteome</keyword>
<feature type="binding site" evidence="5">
    <location>
        <position position="196"/>
    </location>
    <ligand>
        <name>Zn(2+)</name>
        <dbReference type="ChEBI" id="CHEBI:29105"/>
    </ligand>
</feature>